<feature type="region of interest" description="Disordered" evidence="1">
    <location>
        <begin position="355"/>
        <end position="447"/>
    </location>
</feature>
<dbReference type="GO" id="GO:0008010">
    <property type="term" value="F:structural constituent of chitin-based larval cuticle"/>
    <property type="evidence" value="ECO:0007669"/>
    <property type="project" value="TreeGrafter"/>
</dbReference>
<evidence type="ECO:0000259" key="3">
    <source>
        <dbReference type="SMART" id="SM00690"/>
    </source>
</evidence>
<dbReference type="GO" id="GO:0062129">
    <property type="term" value="C:chitin-based extracellular matrix"/>
    <property type="evidence" value="ECO:0007669"/>
    <property type="project" value="TreeGrafter"/>
</dbReference>
<feature type="compositionally biased region" description="Polar residues" evidence="1">
    <location>
        <begin position="427"/>
        <end position="439"/>
    </location>
</feature>
<dbReference type="AlphaFoldDB" id="A0A9N9RTV3"/>
<feature type="compositionally biased region" description="Gly residues" evidence="1">
    <location>
        <begin position="417"/>
        <end position="426"/>
    </location>
</feature>
<feature type="domain" description="DUF243" evidence="3">
    <location>
        <begin position="236"/>
        <end position="337"/>
    </location>
</feature>
<keyword evidence="5" id="KW-1185">Reference proteome</keyword>
<dbReference type="Proteomes" id="UP001153620">
    <property type="component" value="Chromosome 2"/>
</dbReference>
<keyword evidence="2" id="KW-0732">Signal</keyword>
<feature type="signal peptide" evidence="2">
    <location>
        <begin position="1"/>
        <end position="23"/>
    </location>
</feature>
<evidence type="ECO:0000256" key="1">
    <source>
        <dbReference type="SAM" id="MobiDB-lite"/>
    </source>
</evidence>
<feature type="chain" id="PRO_5040168454" description="DUF243 domain-containing protein" evidence="2">
    <location>
        <begin position="24"/>
        <end position="542"/>
    </location>
</feature>
<dbReference type="GO" id="GO:0040003">
    <property type="term" value="P:chitin-based cuticle development"/>
    <property type="evidence" value="ECO:0007669"/>
    <property type="project" value="TreeGrafter"/>
</dbReference>
<dbReference type="InterPro" id="IPR004145">
    <property type="entry name" value="DUF243"/>
</dbReference>
<dbReference type="Pfam" id="PF03103">
    <property type="entry name" value="DUF243"/>
    <property type="match status" value="1"/>
</dbReference>
<sequence length="542" mass="55392">MHILSIFFHHFQIFATLTAVVLARPDVSHLNGYKYNQPGGGASNGIASGNSFSNAGAGFSGGNNYQGGYTDSASFGSSASGVTSGAPLEEVSVQVSSSASANGISGSGYSSQSTGLDAGYQAGSNGAASGSNGVAAASNGLSGGANGFSGSANGFSGSSNGFSGSSNGFSNGANGLSGGSNGFVAGSESTGAGFSNGGQNGGINLIQGQSQSFDLTGGSNSGQRVVYKPVIKQGEPIITKNFYVHAAPEEDENVRVEEKVHVVRPQKTYKIIFIKAPSIGSSLSAANYPVYPQNEEKTIVYVLSKKNDDVSDIGEIPTPPPSVTHKPEVFFIKYKTKQEAADAVANIQSQLQQESESGATANAQSLSIGSTGSENDGGNLIVTSSGSANEAGLDQRITPDDIRDESGDIDETAFGVSGAGDFGGSGIQTITTSSASSETRVGPSGGQFALQASNFGPTGGQVITQTAQLPAGDALPALQTQYTEYNGGQTYTQQEQVPAFSPDSSGSSAEFIPQQFIKIDPNQSEFNNRQAYLPPNARRFRF</sequence>
<feature type="compositionally biased region" description="Polar residues" evidence="1">
    <location>
        <begin position="355"/>
        <end position="388"/>
    </location>
</feature>
<organism evidence="4 5">
    <name type="scientific">Chironomus riparius</name>
    <dbReference type="NCBI Taxonomy" id="315576"/>
    <lineage>
        <taxon>Eukaryota</taxon>
        <taxon>Metazoa</taxon>
        <taxon>Ecdysozoa</taxon>
        <taxon>Arthropoda</taxon>
        <taxon>Hexapoda</taxon>
        <taxon>Insecta</taxon>
        <taxon>Pterygota</taxon>
        <taxon>Neoptera</taxon>
        <taxon>Endopterygota</taxon>
        <taxon>Diptera</taxon>
        <taxon>Nematocera</taxon>
        <taxon>Chironomoidea</taxon>
        <taxon>Chironomidae</taxon>
        <taxon>Chironominae</taxon>
        <taxon>Chironomus</taxon>
    </lineage>
</organism>
<reference evidence="4" key="1">
    <citation type="submission" date="2022-01" db="EMBL/GenBank/DDBJ databases">
        <authorList>
            <person name="King R."/>
        </authorList>
    </citation>
    <scope>NUCLEOTIDE SEQUENCE</scope>
</reference>
<name>A0A9N9RTV3_9DIPT</name>
<evidence type="ECO:0000313" key="4">
    <source>
        <dbReference type="EMBL" id="CAG9803365.1"/>
    </source>
</evidence>
<dbReference type="EMBL" id="OU895878">
    <property type="protein sequence ID" value="CAG9803365.1"/>
    <property type="molecule type" value="Genomic_DNA"/>
</dbReference>
<evidence type="ECO:0000313" key="5">
    <source>
        <dbReference type="Proteomes" id="UP001153620"/>
    </source>
</evidence>
<proteinExistence type="predicted"/>
<accession>A0A9N9RTV3</accession>
<feature type="compositionally biased region" description="Basic and acidic residues" evidence="1">
    <location>
        <begin position="397"/>
        <end position="406"/>
    </location>
</feature>
<evidence type="ECO:0000256" key="2">
    <source>
        <dbReference type="SAM" id="SignalP"/>
    </source>
</evidence>
<reference evidence="4" key="2">
    <citation type="submission" date="2022-10" db="EMBL/GenBank/DDBJ databases">
        <authorList>
            <consortium name="ENA_rothamsted_submissions"/>
            <consortium name="culmorum"/>
            <person name="King R."/>
        </authorList>
    </citation>
    <scope>NUCLEOTIDE SEQUENCE</scope>
</reference>
<dbReference type="OrthoDB" id="6376010at2759"/>
<gene>
    <name evidence="4" type="ORF">CHIRRI_LOCUS6265</name>
</gene>
<dbReference type="PANTHER" id="PTHR31927">
    <property type="entry name" value="FI07246P-RELATED-RELATED"/>
    <property type="match status" value="1"/>
</dbReference>
<dbReference type="PANTHER" id="PTHR31927:SF2">
    <property type="entry name" value="FI07246P-RELATED"/>
    <property type="match status" value="1"/>
</dbReference>
<protein>
    <recommendedName>
        <fullName evidence="3">DUF243 domain-containing protein</fullName>
    </recommendedName>
</protein>
<dbReference type="SMART" id="SM00690">
    <property type="entry name" value="DM5"/>
    <property type="match status" value="1"/>
</dbReference>